<dbReference type="Proteomes" id="UP000013117">
    <property type="component" value="Unassembled WGS sequence"/>
</dbReference>
<dbReference type="PATRIC" id="fig|1120926.3.peg.2787"/>
<dbReference type="HOGENOM" id="CLU_183497_0_0_6"/>
<evidence type="ECO:0000313" key="1">
    <source>
        <dbReference type="EMBL" id="ENV33152.1"/>
    </source>
</evidence>
<comment type="caution">
    <text evidence="1">The sequence shown here is derived from an EMBL/GenBank/DDBJ whole genome shotgun (WGS) entry which is preliminary data.</text>
</comment>
<sequence>MSDYQCDICKKYKAVDLSKIKIGDDVKFTVKVSTSRSIRLTSKSGTVVARDENALMVRARKSIYNIDLSEVTPEGAPNNLTYALFGTCECEGENT</sequence>
<dbReference type="EMBL" id="APPN01000071">
    <property type="protein sequence ID" value="ENV33152.1"/>
    <property type="molecule type" value="Genomic_DNA"/>
</dbReference>
<name>N8Y8S1_9GAMM</name>
<gene>
    <name evidence="1" type="ORF">F960_02874</name>
</gene>
<dbReference type="STRING" id="202952.GCA_000747725_00086"/>
<protein>
    <submittedName>
        <fullName evidence="1">Uncharacterized protein</fullName>
    </submittedName>
</protein>
<reference evidence="1 2" key="1">
    <citation type="submission" date="2013-02" db="EMBL/GenBank/DDBJ databases">
        <title>The Genome Sequence of Acinetobacter gerneri CIP 107464.</title>
        <authorList>
            <consortium name="The Broad Institute Genome Sequencing Platform"/>
            <consortium name="The Broad Institute Genome Sequencing Center for Infectious Disease"/>
            <person name="Cerqueira G."/>
            <person name="Feldgarden M."/>
            <person name="Courvalin P."/>
            <person name="Perichon B."/>
            <person name="Grillot-Courvalin C."/>
            <person name="Clermont D."/>
            <person name="Rocha E."/>
            <person name="Yoon E.-J."/>
            <person name="Nemec A."/>
            <person name="Walker B."/>
            <person name="Young S.K."/>
            <person name="Zeng Q."/>
            <person name="Gargeya S."/>
            <person name="Fitzgerald M."/>
            <person name="Haas B."/>
            <person name="Abouelleil A."/>
            <person name="Alvarado L."/>
            <person name="Arachchi H.M."/>
            <person name="Berlin A.M."/>
            <person name="Chapman S.B."/>
            <person name="Dewar J."/>
            <person name="Goldberg J."/>
            <person name="Griggs A."/>
            <person name="Gujja S."/>
            <person name="Hansen M."/>
            <person name="Howarth C."/>
            <person name="Imamovic A."/>
            <person name="Larimer J."/>
            <person name="McCowan C."/>
            <person name="Murphy C."/>
            <person name="Neiman D."/>
            <person name="Pearson M."/>
            <person name="Priest M."/>
            <person name="Roberts A."/>
            <person name="Saif S."/>
            <person name="Shea T."/>
            <person name="Sisk P."/>
            <person name="Sykes S."/>
            <person name="Wortman J."/>
            <person name="Nusbaum C."/>
            <person name="Birren B."/>
        </authorList>
    </citation>
    <scope>NUCLEOTIDE SEQUENCE [LARGE SCALE GENOMIC DNA]</scope>
    <source>
        <strain evidence="1 2">CIP 107464</strain>
    </source>
</reference>
<dbReference type="OrthoDB" id="6469262at2"/>
<dbReference type="eggNOG" id="ENOG502ZCP8">
    <property type="taxonomic scope" value="Bacteria"/>
</dbReference>
<organism evidence="1 2">
    <name type="scientific">Acinetobacter gerneri DSM 14967 = CIP 107464 = MTCC 9824</name>
    <dbReference type="NCBI Taxonomy" id="1120926"/>
    <lineage>
        <taxon>Bacteria</taxon>
        <taxon>Pseudomonadati</taxon>
        <taxon>Pseudomonadota</taxon>
        <taxon>Gammaproteobacteria</taxon>
        <taxon>Moraxellales</taxon>
        <taxon>Moraxellaceae</taxon>
        <taxon>Acinetobacter</taxon>
    </lineage>
</organism>
<accession>N8Y8S1</accession>
<dbReference type="RefSeq" id="WP_004865806.1">
    <property type="nucleotide sequence ID" value="NZ_ASYY01000150.1"/>
</dbReference>
<proteinExistence type="predicted"/>
<keyword evidence="2" id="KW-1185">Reference proteome</keyword>
<dbReference type="GeneID" id="84210178"/>
<dbReference type="AlphaFoldDB" id="N8Y8S1"/>
<evidence type="ECO:0000313" key="2">
    <source>
        <dbReference type="Proteomes" id="UP000013117"/>
    </source>
</evidence>